<dbReference type="GO" id="GO:0046872">
    <property type="term" value="F:metal ion binding"/>
    <property type="evidence" value="ECO:0007669"/>
    <property type="project" value="InterPro"/>
</dbReference>
<dbReference type="InterPro" id="IPR045322">
    <property type="entry name" value="HECTD1/TRIP12-like"/>
</dbReference>
<dbReference type="Gene3D" id="2.30.30.40">
    <property type="entry name" value="SH3 Domains"/>
    <property type="match status" value="1"/>
</dbReference>
<keyword evidence="3" id="KW-0808">Transferase</keyword>
<dbReference type="InterPro" id="IPR010606">
    <property type="entry name" value="Mib_Herc2"/>
</dbReference>
<feature type="region of interest" description="Disordered" evidence="5">
    <location>
        <begin position="1284"/>
        <end position="1349"/>
    </location>
</feature>
<evidence type="ECO:0000256" key="5">
    <source>
        <dbReference type="SAM" id="MobiDB-lite"/>
    </source>
</evidence>
<accession>A0AAE1QNG5</accession>
<dbReference type="PROSITE" id="PS51416">
    <property type="entry name" value="MIB_HERC2"/>
    <property type="match status" value="1"/>
</dbReference>
<dbReference type="PROSITE" id="PS50297">
    <property type="entry name" value="ANK_REP_REGION"/>
    <property type="match status" value="2"/>
</dbReference>
<name>A0AAE1QNG5_9SOLA</name>
<dbReference type="InterPro" id="IPR036770">
    <property type="entry name" value="Ankyrin_rpt-contain_sf"/>
</dbReference>
<evidence type="ECO:0000313" key="8">
    <source>
        <dbReference type="Proteomes" id="UP001291623"/>
    </source>
</evidence>
<dbReference type="SUPFAM" id="SSF159034">
    <property type="entry name" value="Mib/herc2 domain-like"/>
    <property type="match status" value="1"/>
</dbReference>
<dbReference type="SUPFAM" id="SSF48403">
    <property type="entry name" value="Ankyrin repeat"/>
    <property type="match status" value="1"/>
</dbReference>
<feature type="compositionally biased region" description="Low complexity" evidence="5">
    <location>
        <begin position="1309"/>
        <end position="1328"/>
    </location>
</feature>
<evidence type="ECO:0000313" key="7">
    <source>
        <dbReference type="EMBL" id="KAK4336816.1"/>
    </source>
</evidence>
<dbReference type="SUPFAM" id="SSF48371">
    <property type="entry name" value="ARM repeat"/>
    <property type="match status" value="1"/>
</dbReference>
<protein>
    <recommendedName>
        <fullName evidence="2">HECT-type E3 ubiquitin transferase</fullName>
        <ecNumber evidence="2">2.3.2.26</ecNumber>
    </recommendedName>
</protein>
<dbReference type="Gene3D" id="1.25.10.10">
    <property type="entry name" value="Leucine-rich Repeat Variant"/>
    <property type="match status" value="1"/>
</dbReference>
<reference evidence="7" key="1">
    <citation type="submission" date="2023-12" db="EMBL/GenBank/DDBJ databases">
        <title>Genome assembly of Anisodus tanguticus.</title>
        <authorList>
            <person name="Wang Y.-J."/>
        </authorList>
    </citation>
    <scope>NUCLEOTIDE SEQUENCE</scope>
    <source>
        <strain evidence="7">KB-2021</strain>
        <tissue evidence="7">Leaf</tissue>
    </source>
</reference>
<dbReference type="InterPro" id="IPR011989">
    <property type="entry name" value="ARM-like"/>
</dbReference>
<dbReference type="SUPFAM" id="SSF49785">
    <property type="entry name" value="Galactose-binding domain-like"/>
    <property type="match status" value="1"/>
</dbReference>
<evidence type="ECO:0000259" key="6">
    <source>
        <dbReference type="PROSITE" id="PS51416"/>
    </source>
</evidence>
<dbReference type="SUPFAM" id="SSF56204">
    <property type="entry name" value="Hect, E3 ligase catalytic domain"/>
    <property type="match status" value="1"/>
</dbReference>
<evidence type="ECO:0000256" key="1">
    <source>
        <dbReference type="ARBA" id="ARBA00000885"/>
    </source>
</evidence>
<comment type="caution">
    <text evidence="7">The sequence shown here is derived from an EMBL/GenBank/DDBJ whole genome shotgun (WGS) entry which is preliminary data.</text>
</comment>
<feature type="compositionally biased region" description="Acidic residues" evidence="5">
    <location>
        <begin position="1338"/>
        <end position="1349"/>
    </location>
</feature>
<dbReference type="PANTHER" id="PTHR45670">
    <property type="entry name" value="E3 UBIQUITIN-PROTEIN LIGASE TRIP12"/>
    <property type="match status" value="1"/>
</dbReference>
<feature type="domain" description="MIB/HERC2" evidence="6">
    <location>
        <begin position="1144"/>
        <end position="1214"/>
    </location>
</feature>
<dbReference type="GO" id="GO:0016607">
    <property type="term" value="C:nuclear speck"/>
    <property type="evidence" value="ECO:0007669"/>
    <property type="project" value="TreeGrafter"/>
</dbReference>
<dbReference type="InterPro" id="IPR037252">
    <property type="entry name" value="Mib_Herc2_sf"/>
</dbReference>
<dbReference type="GO" id="GO:0061630">
    <property type="term" value="F:ubiquitin protein ligase activity"/>
    <property type="evidence" value="ECO:0007669"/>
    <property type="project" value="UniProtKB-EC"/>
</dbReference>
<dbReference type="Gene3D" id="3.90.1750.10">
    <property type="entry name" value="Hect, E3 ligase catalytic domains"/>
    <property type="match status" value="1"/>
</dbReference>
<dbReference type="Proteomes" id="UP001291623">
    <property type="component" value="Unassembled WGS sequence"/>
</dbReference>
<dbReference type="InterPro" id="IPR008979">
    <property type="entry name" value="Galactose-bd-like_sf"/>
</dbReference>
<dbReference type="GO" id="GO:0070534">
    <property type="term" value="P:protein K63-linked ubiquitination"/>
    <property type="evidence" value="ECO:0007669"/>
    <property type="project" value="TreeGrafter"/>
</dbReference>
<proteinExistence type="predicted"/>
<dbReference type="Pfam" id="PF12796">
    <property type="entry name" value="Ank_2"/>
    <property type="match status" value="1"/>
</dbReference>
<keyword evidence="4" id="KW-0040">ANK repeat</keyword>
<evidence type="ECO:0000256" key="4">
    <source>
        <dbReference type="PROSITE-ProRule" id="PRU00023"/>
    </source>
</evidence>
<feature type="compositionally biased region" description="Low complexity" evidence="5">
    <location>
        <begin position="1284"/>
        <end position="1300"/>
    </location>
</feature>
<dbReference type="Gene3D" id="1.25.40.20">
    <property type="entry name" value="Ankyrin repeat-containing domain"/>
    <property type="match status" value="1"/>
</dbReference>
<dbReference type="PANTHER" id="PTHR45670:SF1">
    <property type="entry name" value="E3 UBIQUITIN-PROTEIN LIGASE HECTD1"/>
    <property type="match status" value="1"/>
</dbReference>
<keyword evidence="8" id="KW-1185">Reference proteome</keyword>
<sequence length="1929" mass="220550">MTVVSRLCCKIEPNDPSIENCVESISNLLKHEDQNVSDVALKCFASLADKYIRRGIDPEPLAKQDLISQLLARLNNISNRQKMKNSSNDFSLSDISLTNNTSGRLNSASRPNYSLGNENKTAQSISTVISLLSTLCRGSASITNNLLNSNLSEAIESALHGDERCILDTMRLVDLLILIIFEGRSCLPKTFVNSNYNSSSNKLSGFRKMSLIENTHRQLIDSIRSKDTDALIEAIDSGSIEANFTDDVGQTLLNWASAFGTQEMVEFLCENGADVNKGQRSSSLHYAACFGRPGIVKVLLQNGANPDLRDEDGKTALDKARERNDEGHREVANLLQSSAEWLNSSSENDFSLGNKKSKENKKKSNKKLVAQVNNLEPNSAEIYNQSLINHYIKKLLPIFCNSFQNSMIRQVKKTSLNLIRKIIFYVTKEQLIELNESSNSICSQIVEVITNCLDGEEDEDCCFLALQMVKNLMDKESTIFLEHFGRLGVFSKVQAIAGINELNNNQISDNILEIKNSIYSEDNDSQVAENEEIIGEDCKEMQIGRPYHWRNWNIVLSKECLYFWSDSVILELSNGSNGWFRFILDGKLATMYSSGSPEGGTENPEDRNELFEKLHKARLQVRSKSKSQSILSTSSDIEHTIGNWSLTCKKDGELVINNIEGTTQCTTLKEDINGFLFESNRGTKHSFIAETTLGNDFNNGWPSRKNKKLKSKTDVLKQKLKELAKDIHDSYFRFAQQQPRSVVSELNSLIESLNQFSDLHSINENNWKEDLHSILSKIFDFLNEEHSISTYELYNSGLIQAFIKLLNPSVRSLNLSNIDSLNNQKIEVFKESLVKKKAFKNLVKKLVLVLESIEKLPIFFYDSPGSSSYSLQILTKKLKFKLERKKNQNSLIDRTGRCMKTEPLATVSQLEDFLVKMVAKQWYDHERSSLNFIKKTKEAKKLEFIHESDFDENGIIYWIGTNGKTTEWINPVVANLVYIISSEGKNLPYGCLKDILSRDNNAINCHTSDNKKAWFVIDLGLWLIPKAYTLRHSKGYEKSALRNWLFQASKDGEQWVTLGVHKDDQSLNEPSSTATWKISYKYQNLTNQGWRYIRIQQNGKNSSGQYSYLSISGFEIYGTVIGVCNDLGKVVKEVESVQRNQRKIVKNQLKHIKANARVMRGPDWKWVDQDTNAEGTITGELHNGWVDVTWDNGSSNSYRMGAENKFDLKLSPDYNPDAETTISKNNNHKMTKYKKTTFPTCSSKSLSSKDQEIIAELLGEIAVISENFSDVPQNQILTNAQNFSSLSSNENNSSTNPSANIKRNFSHPLSENSSHLTLSTSSDTELAENSSTSHFSGIEDEVYENEEDELEIEEDELEFVNLMDEDNYDLKKNKRKNWDDEYVLKRHYAELIPAFDPRPGRTNLNQTVDLEIPKPNNFLTSSKKHKDSIINSISKNQKNFSLKLMLSFKLTNLFTNKEFEIDLINPKWTIFSVVQYLTQFSLNGSKQERLRRVWDSIFTICYRECNEADFHCLDQDIPIYQAKVKVHENSKTESEFWDNLEESQSDFNNQPMNDVLKLLSLFYLQCTDHKEKELTIQSSEDLLKEKNEEFISKKITNKLMLQIQDPLILASASYPDWCDNYMYNYPMLFPFKVRQIYLQCTAFGTSRSIVWLQNQRDLLLERIYGASPRREDPHEFRLGRLLHERVKVPRNENLLSWAVEVLKITSTKKSILEVEFKDEEGTGLGPTLEFYALVAAELQRKDLKMWLCDDNYIINKTYSSNATLKKDIEYYVNQEAGLFPAPFDQNHKNLDELMLCGDQCPRWTKEDIIAHTEPKLGYTKQRIGLGLPISSIPTKSINLESDKKKINNEQEDSNKVKYVENEPNIIQKTLEQEKNFSSSVFIHHNQPEIASSDSQSIPVPDYKRVNLAVKEIQEVLFIIQKMVNLMLWV</sequence>
<organism evidence="7 8">
    <name type="scientific">Anisodus tanguticus</name>
    <dbReference type="NCBI Taxonomy" id="243964"/>
    <lineage>
        <taxon>Eukaryota</taxon>
        <taxon>Viridiplantae</taxon>
        <taxon>Streptophyta</taxon>
        <taxon>Embryophyta</taxon>
        <taxon>Tracheophyta</taxon>
        <taxon>Spermatophyta</taxon>
        <taxon>Magnoliopsida</taxon>
        <taxon>eudicotyledons</taxon>
        <taxon>Gunneridae</taxon>
        <taxon>Pentapetalae</taxon>
        <taxon>asterids</taxon>
        <taxon>lamiids</taxon>
        <taxon>Solanales</taxon>
        <taxon>Solanaceae</taxon>
        <taxon>Solanoideae</taxon>
        <taxon>Hyoscyameae</taxon>
        <taxon>Anisodus</taxon>
    </lineage>
</organism>
<evidence type="ECO:0000256" key="2">
    <source>
        <dbReference type="ARBA" id="ARBA00012485"/>
    </source>
</evidence>
<dbReference type="SMART" id="SM00248">
    <property type="entry name" value="ANK"/>
    <property type="match status" value="3"/>
</dbReference>
<dbReference type="EC" id="2.3.2.26" evidence="2"/>
<dbReference type="InterPro" id="IPR002110">
    <property type="entry name" value="Ankyrin_rpt"/>
</dbReference>
<dbReference type="InterPro" id="IPR035983">
    <property type="entry name" value="Hect_E3_ubiquitin_ligase"/>
</dbReference>
<dbReference type="InterPro" id="IPR016024">
    <property type="entry name" value="ARM-type_fold"/>
</dbReference>
<feature type="repeat" description="ANK" evidence="4">
    <location>
        <begin position="248"/>
        <end position="280"/>
    </location>
</feature>
<gene>
    <name evidence="7" type="ORF">RND71_043695</name>
</gene>
<dbReference type="GO" id="GO:0043161">
    <property type="term" value="P:proteasome-mediated ubiquitin-dependent protein catabolic process"/>
    <property type="evidence" value="ECO:0007669"/>
    <property type="project" value="TreeGrafter"/>
</dbReference>
<evidence type="ECO:0000256" key="3">
    <source>
        <dbReference type="ARBA" id="ARBA00022679"/>
    </source>
</evidence>
<dbReference type="InterPro" id="IPR012919">
    <property type="entry name" value="SUN_dom"/>
</dbReference>
<dbReference type="Gene3D" id="2.60.120.260">
    <property type="entry name" value="Galactose-binding domain-like"/>
    <property type="match status" value="1"/>
</dbReference>
<dbReference type="Pfam" id="PF06701">
    <property type="entry name" value="MIB_HERC2"/>
    <property type="match status" value="1"/>
</dbReference>
<comment type="catalytic activity">
    <reaction evidence="1">
        <text>S-ubiquitinyl-[E2 ubiquitin-conjugating enzyme]-L-cysteine + [acceptor protein]-L-lysine = [E2 ubiquitin-conjugating enzyme]-L-cysteine + N(6)-ubiquitinyl-[acceptor protein]-L-lysine.</text>
        <dbReference type="EC" id="2.3.2.26"/>
    </reaction>
</comment>
<dbReference type="PROSITE" id="PS50088">
    <property type="entry name" value="ANK_REPEAT"/>
    <property type="match status" value="2"/>
</dbReference>
<feature type="repeat" description="ANK" evidence="4">
    <location>
        <begin position="279"/>
        <end position="311"/>
    </location>
</feature>
<dbReference type="Pfam" id="PF07738">
    <property type="entry name" value="Sad1_UNC"/>
    <property type="match status" value="1"/>
</dbReference>
<dbReference type="EMBL" id="JAVYJV010000088">
    <property type="protein sequence ID" value="KAK4336816.1"/>
    <property type="molecule type" value="Genomic_DNA"/>
</dbReference>